<evidence type="ECO:0000256" key="6">
    <source>
        <dbReference type="RuleBase" id="RU003968"/>
    </source>
</evidence>
<dbReference type="PIRSF" id="PIRSF000137">
    <property type="entry name" value="Alcohol_oxidase"/>
    <property type="match status" value="1"/>
</dbReference>
<evidence type="ECO:0000256" key="1">
    <source>
        <dbReference type="ARBA" id="ARBA00001974"/>
    </source>
</evidence>
<comment type="similarity">
    <text evidence="2 6">Belongs to the GMC oxidoreductase family.</text>
</comment>
<feature type="binding site" evidence="5">
    <location>
        <position position="218"/>
    </location>
    <ligand>
        <name>FAD</name>
        <dbReference type="ChEBI" id="CHEBI:57692"/>
    </ligand>
</feature>
<proteinExistence type="inferred from homology"/>
<dbReference type="PROSITE" id="PS00623">
    <property type="entry name" value="GMC_OXRED_1"/>
    <property type="match status" value="1"/>
</dbReference>
<dbReference type="STRING" id="1547922.ISF6_1169"/>
<keyword evidence="10" id="KW-1185">Reference proteome</keyword>
<dbReference type="PANTHER" id="PTHR11552">
    <property type="entry name" value="GLUCOSE-METHANOL-CHOLINE GMC OXIDOREDUCTASE"/>
    <property type="match status" value="1"/>
</dbReference>
<dbReference type="InterPro" id="IPR012132">
    <property type="entry name" value="GMC_OxRdtase"/>
</dbReference>
<comment type="caution">
    <text evidence="9">The sequence shown here is derived from an EMBL/GenBank/DDBJ whole genome shotgun (WGS) entry which is preliminary data.</text>
</comment>
<keyword evidence="4 5" id="KW-0274">FAD</keyword>
<dbReference type="Gene3D" id="3.30.560.10">
    <property type="entry name" value="Glucose Oxidase, domain 3"/>
    <property type="match status" value="1"/>
</dbReference>
<dbReference type="Pfam" id="PF05199">
    <property type="entry name" value="GMC_oxred_C"/>
    <property type="match status" value="1"/>
</dbReference>
<dbReference type="Proteomes" id="UP000037660">
    <property type="component" value="Unassembled WGS sequence"/>
</dbReference>
<dbReference type="NCBIfam" id="NF002550">
    <property type="entry name" value="PRK02106.1"/>
    <property type="match status" value="1"/>
</dbReference>
<dbReference type="SUPFAM" id="SSF51905">
    <property type="entry name" value="FAD/NAD(P)-binding domain"/>
    <property type="match status" value="1"/>
</dbReference>
<organism evidence="9 10">
    <name type="scientific">Piscinibacter sakaiensis</name>
    <name type="common">Ideonella sakaiensis</name>
    <dbReference type="NCBI Taxonomy" id="1547922"/>
    <lineage>
        <taxon>Bacteria</taxon>
        <taxon>Pseudomonadati</taxon>
        <taxon>Pseudomonadota</taxon>
        <taxon>Betaproteobacteria</taxon>
        <taxon>Burkholderiales</taxon>
        <taxon>Sphaerotilaceae</taxon>
        <taxon>Piscinibacter</taxon>
    </lineage>
</organism>
<sequence>MNRYDYIVVGAGSAGCVMANRLSASGRHSVLLLEAGPEDRSFWIHAPLGYGKTITETRFARHFPVDPDPAMADRTMSWPRGRVLGGSSSINGLIFIRGQREDYDAWAAAGCDGWGWRDVLPYFVRSEHNTRGPSALHGDEGPLWCSDVQEPQELMEAFIAAGEELGIPRTDDFNGPSQEGVGYYQMFIRDGRRCSTAVAYLRPALGRPNLRVESGAHVERLLFDGRRATGVRFSQRGATVEVTAAREVVLCAGALQSPQLLQLSGIGPAALLQGLGIPVLQDLPGVGQNLQDHLQVRHVYRVTKPITINDRMRTLAGRAGMGLDYLLFRRGPLAHTATPGGLFTRVLPESRTPDVQFHFGAISADYVRTDPHKFSGCTMSVCQLRPASRGSVEIRSTDARDDPRIRANYLSAELDQRCVVAGLRLTQRLADTAAMRPYIAGRFLPDPALRSDAELLDFARQYGATIFHPSGTCKMGRDPMAVVDPQLRVRGIDGLRVVDCSVMPLLVSGNTNSPTVMIAEKASDLVLAAAEAGASGAGAAPVAARRERTAAAVAA</sequence>
<dbReference type="GO" id="GO:0050660">
    <property type="term" value="F:flavin adenine dinucleotide binding"/>
    <property type="evidence" value="ECO:0007669"/>
    <property type="project" value="InterPro"/>
</dbReference>
<dbReference type="RefSeq" id="WP_054019457.1">
    <property type="nucleotide sequence ID" value="NZ_BBYR01000022.1"/>
</dbReference>
<keyword evidence="9" id="KW-0560">Oxidoreductase</keyword>
<evidence type="ECO:0000259" key="7">
    <source>
        <dbReference type="PROSITE" id="PS00623"/>
    </source>
</evidence>
<gene>
    <name evidence="9" type="ORF">ISF6_1169</name>
</gene>
<evidence type="ECO:0000256" key="4">
    <source>
        <dbReference type="ARBA" id="ARBA00022827"/>
    </source>
</evidence>
<feature type="binding site" evidence="5">
    <location>
        <position position="83"/>
    </location>
    <ligand>
        <name>FAD</name>
        <dbReference type="ChEBI" id="CHEBI:57692"/>
    </ligand>
</feature>
<protein>
    <submittedName>
        <fullName evidence="9">Choline dehydrogenase</fullName>
        <ecNumber evidence="9">1.1.99.1</ecNumber>
    </submittedName>
</protein>
<dbReference type="InterPro" id="IPR036188">
    <property type="entry name" value="FAD/NAD-bd_sf"/>
</dbReference>
<name>A0A0K8NYE9_PISS1</name>
<evidence type="ECO:0000256" key="2">
    <source>
        <dbReference type="ARBA" id="ARBA00010790"/>
    </source>
</evidence>
<reference evidence="10" key="1">
    <citation type="submission" date="2015-07" db="EMBL/GenBank/DDBJ databases">
        <title>Discovery of a poly(ethylene terephthalate assimilation.</title>
        <authorList>
            <person name="Yoshida S."/>
            <person name="Hiraga K."/>
            <person name="Takehana T."/>
            <person name="Taniguchi I."/>
            <person name="Yamaji H."/>
            <person name="Maeda Y."/>
            <person name="Toyohara K."/>
            <person name="Miyamoto K."/>
            <person name="Kimura Y."/>
            <person name="Oda K."/>
        </authorList>
    </citation>
    <scope>NUCLEOTIDE SEQUENCE [LARGE SCALE GENOMIC DNA]</scope>
    <source>
        <strain evidence="10">NBRC 110686 / TISTR 2288 / 201-F6</strain>
    </source>
</reference>
<dbReference type="EC" id="1.1.99.1" evidence="9"/>
<dbReference type="Gene3D" id="3.50.50.60">
    <property type="entry name" value="FAD/NAD(P)-binding domain"/>
    <property type="match status" value="1"/>
</dbReference>
<dbReference type="EMBL" id="BBYR01000022">
    <property type="protein sequence ID" value="GAP35398.1"/>
    <property type="molecule type" value="Genomic_DNA"/>
</dbReference>
<dbReference type="AlphaFoldDB" id="A0A0K8NYE9"/>
<reference evidence="9 10" key="2">
    <citation type="journal article" date="2016" name="Science">
        <title>A bacterium that degrades and assimilates poly(ethylene terephthalate).</title>
        <authorList>
            <person name="Yoshida S."/>
            <person name="Hiraga K."/>
            <person name="Takehana T."/>
            <person name="Taniguchi I."/>
            <person name="Yamaji H."/>
            <person name="Maeda Y."/>
            <person name="Toyohara K."/>
            <person name="Miyamoto K."/>
            <person name="Kimura Y."/>
            <person name="Oda K."/>
        </authorList>
    </citation>
    <scope>NUCLEOTIDE SEQUENCE [LARGE SCALE GENOMIC DNA]</scope>
    <source>
        <strain evidence="10">NBRC 110686 / TISTR 2288 / 201-F6</strain>
    </source>
</reference>
<evidence type="ECO:0000259" key="8">
    <source>
        <dbReference type="PROSITE" id="PS00624"/>
    </source>
</evidence>
<dbReference type="SUPFAM" id="SSF54373">
    <property type="entry name" value="FAD-linked reductases, C-terminal domain"/>
    <property type="match status" value="1"/>
</dbReference>
<dbReference type="GO" id="GO:0008812">
    <property type="term" value="F:choline dehydrogenase activity"/>
    <property type="evidence" value="ECO:0007669"/>
    <property type="project" value="UniProtKB-EC"/>
</dbReference>
<evidence type="ECO:0000313" key="10">
    <source>
        <dbReference type="Proteomes" id="UP000037660"/>
    </source>
</evidence>
<evidence type="ECO:0000256" key="3">
    <source>
        <dbReference type="ARBA" id="ARBA00022630"/>
    </source>
</evidence>
<dbReference type="OrthoDB" id="9785276at2"/>
<dbReference type="Pfam" id="PF00732">
    <property type="entry name" value="GMC_oxred_N"/>
    <property type="match status" value="1"/>
</dbReference>
<keyword evidence="3 6" id="KW-0285">Flavoprotein</keyword>
<feature type="domain" description="Glucose-methanol-choline oxidoreductase N-terminal" evidence="8">
    <location>
        <begin position="253"/>
        <end position="267"/>
    </location>
</feature>
<feature type="domain" description="Glucose-methanol-choline oxidoreductase N-terminal" evidence="7">
    <location>
        <begin position="81"/>
        <end position="104"/>
    </location>
</feature>
<dbReference type="PROSITE" id="PS00624">
    <property type="entry name" value="GMC_OXRED_2"/>
    <property type="match status" value="1"/>
</dbReference>
<accession>A0A0K8NYE9</accession>
<evidence type="ECO:0000256" key="5">
    <source>
        <dbReference type="PIRSR" id="PIRSR000137-2"/>
    </source>
</evidence>
<comment type="cofactor">
    <cofactor evidence="1 5">
        <name>FAD</name>
        <dbReference type="ChEBI" id="CHEBI:57692"/>
    </cofactor>
</comment>
<evidence type="ECO:0000313" key="9">
    <source>
        <dbReference type="EMBL" id="GAP35398.1"/>
    </source>
</evidence>
<dbReference type="InterPro" id="IPR007867">
    <property type="entry name" value="GMC_OxRtase_C"/>
</dbReference>
<dbReference type="PROSITE" id="PS51257">
    <property type="entry name" value="PROKAR_LIPOPROTEIN"/>
    <property type="match status" value="1"/>
</dbReference>
<dbReference type="InterPro" id="IPR000172">
    <property type="entry name" value="GMC_OxRdtase_N"/>
</dbReference>
<dbReference type="PANTHER" id="PTHR11552:SF147">
    <property type="entry name" value="CHOLINE DEHYDROGENASE, MITOCHONDRIAL"/>
    <property type="match status" value="1"/>
</dbReference>